<proteinExistence type="predicted"/>
<dbReference type="Pfam" id="PF19807">
    <property type="entry name" value="DUF6290"/>
    <property type="match status" value="1"/>
</dbReference>
<evidence type="ECO:0000313" key="1">
    <source>
        <dbReference type="EMBL" id="KRN27600.1"/>
    </source>
</evidence>
<dbReference type="AlphaFoldDB" id="A0A0R2FGH2"/>
<reference evidence="1 2" key="1">
    <citation type="journal article" date="2015" name="Genome Announc.">
        <title>Expanding the biotechnology potential of lactobacilli through comparative genomics of 213 strains and associated genera.</title>
        <authorList>
            <person name="Sun Z."/>
            <person name="Harris H.M."/>
            <person name="McCann A."/>
            <person name="Guo C."/>
            <person name="Argimon S."/>
            <person name="Zhang W."/>
            <person name="Yang X."/>
            <person name="Jeffery I.B."/>
            <person name="Cooney J.C."/>
            <person name="Kagawa T.F."/>
            <person name="Liu W."/>
            <person name="Song Y."/>
            <person name="Salvetti E."/>
            <person name="Wrobel A."/>
            <person name="Rasinkangas P."/>
            <person name="Parkhill J."/>
            <person name="Rea M.C."/>
            <person name="O'Sullivan O."/>
            <person name="Ritari J."/>
            <person name="Douillard F.P."/>
            <person name="Paul Ross R."/>
            <person name="Yang R."/>
            <person name="Briner A.E."/>
            <person name="Felis G.E."/>
            <person name="de Vos W.M."/>
            <person name="Barrangou R."/>
            <person name="Klaenhammer T.R."/>
            <person name="Caufield P.W."/>
            <person name="Cui Y."/>
            <person name="Zhang H."/>
            <person name="O'Toole P.W."/>
        </authorList>
    </citation>
    <scope>NUCLEOTIDE SEQUENCE [LARGE SCALE GENOMIC DNA]</scope>
    <source>
        <strain evidence="1 2">ATCC BAA-66</strain>
    </source>
</reference>
<protein>
    <submittedName>
        <fullName evidence="1">Uncharacterized protein</fullName>
    </submittedName>
</protein>
<accession>A0A0R2FGH2</accession>
<dbReference type="EMBL" id="JQAT01000007">
    <property type="protein sequence ID" value="KRN27600.1"/>
    <property type="molecule type" value="Genomic_DNA"/>
</dbReference>
<organism evidence="1 2">
    <name type="scientific">Lactobacillus selangorensis</name>
    <dbReference type="NCBI Taxonomy" id="81857"/>
    <lineage>
        <taxon>Bacteria</taxon>
        <taxon>Bacillati</taxon>
        <taxon>Bacillota</taxon>
        <taxon>Bacilli</taxon>
        <taxon>Lactobacillales</taxon>
        <taxon>Lactobacillaceae</taxon>
        <taxon>Lactobacillus</taxon>
    </lineage>
</organism>
<dbReference type="PATRIC" id="fig|81857.3.peg.2100"/>
<name>A0A0R2FGH2_9LACO</name>
<comment type="caution">
    <text evidence="1">The sequence shown here is derived from an EMBL/GenBank/DDBJ whole genome shotgun (WGS) entry which is preliminary data.</text>
</comment>
<dbReference type="Proteomes" id="UP000051751">
    <property type="component" value="Unassembled WGS sequence"/>
</dbReference>
<evidence type="ECO:0000313" key="2">
    <source>
        <dbReference type="Proteomes" id="UP000051751"/>
    </source>
</evidence>
<dbReference type="InterPro" id="IPR046257">
    <property type="entry name" value="DUF6290"/>
</dbReference>
<gene>
    <name evidence="1" type="ORF">IV38_GL002058</name>
</gene>
<dbReference type="NCBIfam" id="NF046040">
    <property type="entry name" value="RelB_antitoxin"/>
    <property type="match status" value="1"/>
</dbReference>
<sequence>MAIFHGISLSDLIKQYSMDQLEDEYDARALEQAYQAWLKDDKQTVSMQDVLADFDKPAEDE</sequence>